<dbReference type="InterPro" id="IPR052519">
    <property type="entry name" value="Euk-type_GlcNAc_Kinase"/>
</dbReference>
<dbReference type="STRING" id="512399.A8709_21395"/>
<dbReference type="EMBL" id="LYPC01000026">
    <property type="protein sequence ID" value="OCT13032.1"/>
    <property type="molecule type" value="Genomic_DNA"/>
</dbReference>
<feature type="domain" description="ATPase BadF/BadG/BcrA/BcrD type" evidence="1">
    <location>
        <begin position="2"/>
        <end position="283"/>
    </location>
</feature>
<dbReference type="InterPro" id="IPR043129">
    <property type="entry name" value="ATPase_NBD"/>
</dbReference>
<evidence type="ECO:0000313" key="2">
    <source>
        <dbReference type="EMBL" id="OCT13032.1"/>
    </source>
</evidence>
<reference evidence="3" key="1">
    <citation type="submission" date="2016-05" db="EMBL/GenBank/DDBJ databases">
        <title>Paenibacillus oryzae. sp. nov., isolated from the rice root.</title>
        <authorList>
            <person name="Zhang J."/>
            <person name="Zhang X."/>
        </authorList>
    </citation>
    <scope>NUCLEOTIDE SEQUENCE [LARGE SCALE GENOMIC DNA]</scope>
    <source>
        <strain evidence="3">KCTC13222</strain>
    </source>
</reference>
<dbReference type="SUPFAM" id="SSF53067">
    <property type="entry name" value="Actin-like ATPase domain"/>
    <property type="match status" value="2"/>
</dbReference>
<dbReference type="PANTHER" id="PTHR43190:SF3">
    <property type="entry name" value="N-ACETYL-D-GLUCOSAMINE KINASE"/>
    <property type="match status" value="1"/>
</dbReference>
<name>A0A1C0ZY43_9BACL</name>
<dbReference type="AlphaFoldDB" id="A0A1C0ZY43"/>
<comment type="caution">
    <text evidence="2">The sequence shown here is derived from an EMBL/GenBank/DDBJ whole genome shotgun (WGS) entry which is preliminary data.</text>
</comment>
<sequence>MITDEAGRVLAIAKAGPGNHQIRVDMARSNIHSAVHEALRSAALQVKDIAVAWFGLAGADREADYRILRPIVAELGFAQSEIVCDTMIALRAGTTRPYGVVSICGTGTNCAGVNPHGEVYQCGGFGYAYGDFGGGSELAVEAFRSVIRAWEGRTAPTLLTDLVLAKLQYDSVAQLFHHSLDTQLRIPPDLAPLVFTAASGGDAIARQILKKQGEELGISAKAVIQKLEMQHEVFDLVLAGSVLTKGASSFLHPYIAEQVAGVAPGCQLRILDVDPVVGAVFLAMEKDGISLTDAIYANIAQVSHV</sequence>
<gene>
    <name evidence="2" type="ORF">A8709_21395</name>
</gene>
<dbReference type="Pfam" id="PF01869">
    <property type="entry name" value="BcrAD_BadFG"/>
    <property type="match status" value="1"/>
</dbReference>
<dbReference type="CDD" id="cd24007">
    <property type="entry name" value="ASKHA_NBD_eukNAGK-like"/>
    <property type="match status" value="1"/>
</dbReference>
<dbReference type="Gene3D" id="3.30.420.40">
    <property type="match status" value="2"/>
</dbReference>
<dbReference type="PANTHER" id="PTHR43190">
    <property type="entry name" value="N-ACETYL-D-GLUCOSAMINE KINASE"/>
    <property type="match status" value="1"/>
</dbReference>
<dbReference type="Proteomes" id="UP000093309">
    <property type="component" value="Unassembled WGS sequence"/>
</dbReference>
<dbReference type="InterPro" id="IPR002731">
    <property type="entry name" value="ATPase_BadF"/>
</dbReference>
<accession>A0A1C0ZY43</accession>
<protein>
    <submittedName>
        <fullName evidence="2">ATPase</fullName>
    </submittedName>
</protein>
<organism evidence="2 3">
    <name type="scientific">Paenibacillus pectinilyticus</name>
    <dbReference type="NCBI Taxonomy" id="512399"/>
    <lineage>
        <taxon>Bacteria</taxon>
        <taxon>Bacillati</taxon>
        <taxon>Bacillota</taxon>
        <taxon>Bacilli</taxon>
        <taxon>Bacillales</taxon>
        <taxon>Paenibacillaceae</taxon>
        <taxon>Paenibacillus</taxon>
    </lineage>
</organism>
<evidence type="ECO:0000313" key="3">
    <source>
        <dbReference type="Proteomes" id="UP000093309"/>
    </source>
</evidence>
<evidence type="ECO:0000259" key="1">
    <source>
        <dbReference type="Pfam" id="PF01869"/>
    </source>
</evidence>
<keyword evidence="3" id="KW-1185">Reference proteome</keyword>
<proteinExistence type="predicted"/>